<evidence type="ECO:0000313" key="5">
    <source>
        <dbReference type="EMBL" id="TVT31894.1"/>
    </source>
</evidence>
<dbReference type="SUPFAM" id="SSF103647">
    <property type="entry name" value="TSP type-3 repeat"/>
    <property type="match status" value="2"/>
</dbReference>
<dbReference type="Pfam" id="PF02412">
    <property type="entry name" value="TSP_3"/>
    <property type="match status" value="5"/>
</dbReference>
<dbReference type="GO" id="GO:0005509">
    <property type="term" value="F:calcium ion binding"/>
    <property type="evidence" value="ECO:0007669"/>
    <property type="project" value="InterPro"/>
</dbReference>
<dbReference type="InterPro" id="IPR003367">
    <property type="entry name" value="Thrombospondin_3-like_rpt"/>
</dbReference>
<feature type="signal peptide" evidence="4">
    <location>
        <begin position="1"/>
        <end position="21"/>
    </location>
</feature>
<proteinExistence type="predicted"/>
<dbReference type="GO" id="GO:0007155">
    <property type="term" value="P:cell adhesion"/>
    <property type="evidence" value="ECO:0007669"/>
    <property type="project" value="InterPro"/>
</dbReference>
<feature type="region of interest" description="Disordered" evidence="3">
    <location>
        <begin position="28"/>
        <end position="121"/>
    </location>
</feature>
<evidence type="ECO:0000313" key="6">
    <source>
        <dbReference type="Proteomes" id="UP000319142"/>
    </source>
</evidence>
<dbReference type="Gene3D" id="4.10.1080.10">
    <property type="entry name" value="TSP type-3 repeat"/>
    <property type="match status" value="2"/>
</dbReference>
<name>A0A558B5V8_9GAMM</name>
<feature type="compositionally biased region" description="Acidic residues" evidence="3">
    <location>
        <begin position="55"/>
        <end position="65"/>
    </location>
</feature>
<evidence type="ECO:0000256" key="3">
    <source>
        <dbReference type="SAM" id="MobiDB-lite"/>
    </source>
</evidence>
<comment type="caution">
    <text evidence="5">The sequence shown here is derived from an EMBL/GenBank/DDBJ whole genome shotgun (WGS) entry which is preliminary data.</text>
</comment>
<gene>
    <name evidence="5" type="ORF">FHK81_13480</name>
</gene>
<organism evidence="5 6">
    <name type="scientific">Marinobacter vinifirmus</name>
    <dbReference type="NCBI Taxonomy" id="355591"/>
    <lineage>
        <taxon>Bacteria</taxon>
        <taxon>Pseudomonadati</taxon>
        <taxon>Pseudomonadota</taxon>
        <taxon>Gammaproteobacteria</taxon>
        <taxon>Pseudomonadales</taxon>
        <taxon>Marinobacteraceae</taxon>
        <taxon>Marinobacter</taxon>
    </lineage>
</organism>
<sequence>MRLNNLNWPLILMVTAFLAVAGCKSDSGSRVSFEDGSGQQTGEQGDGGTGGPVDTDGDGIPDNEDSCPNTRNSGVDADADGIDDACDARIATSTDTDGDDVPNGEDNCPTIPNPDQENADRDLYGDACDTDADGDGVKDKVRNDDGSFAVLAASDEGDNCPLVSNPDQADLDGDGVGDACDNDIDGDGFLNDEDACPYVEGNDEAMCSEAVDTDGDGIPNLRADGSTPWDNCADVVNPSQSDLDGDGIGDACDEDTDGDGINDTNLIGQPEDSCPLVANPDQADTDGDGIGDVCDLVNDVEFSCGVGEQFSPMLASDEDIQAQASKDVSDCLLSTGGLLCDVVGENNVVDDDLNNFATISNTNLLGLSNVSLRVAATSGFAYPGQNVIGVSLAEAAQVLQLDLLSNGGLQVRTLLDGEIQEQTNGEVGADLDLLGLSGLLGGNEVGFLVFQTSKRFDAVEIVSGEFELLTALDEYNTYGVCASKEEVAQP</sequence>
<dbReference type="InterPro" id="IPR028974">
    <property type="entry name" value="TSP_type-3_rpt"/>
</dbReference>
<evidence type="ECO:0008006" key="7">
    <source>
        <dbReference type="Google" id="ProtNLM"/>
    </source>
</evidence>
<evidence type="ECO:0000256" key="1">
    <source>
        <dbReference type="ARBA" id="ARBA00022729"/>
    </source>
</evidence>
<dbReference type="RefSeq" id="WP_273134210.1">
    <property type="nucleotide sequence ID" value="NZ_VMRX01000036.1"/>
</dbReference>
<feature type="chain" id="PRO_5022074104" description="Thrombospondin" evidence="4">
    <location>
        <begin position="22"/>
        <end position="490"/>
    </location>
</feature>
<reference evidence="5 6" key="1">
    <citation type="submission" date="2019-07" db="EMBL/GenBank/DDBJ databases">
        <title>The pathways for chlorine oxyanion respiration interact through the shared metabolite chlorate.</title>
        <authorList>
            <person name="Barnum T.P."/>
            <person name="Cheng Y."/>
            <person name="Hill K.A."/>
            <person name="Lucas L.N."/>
            <person name="Carlson H.K."/>
            <person name="Coates J.D."/>
        </authorList>
    </citation>
    <scope>NUCLEOTIDE SEQUENCE [LARGE SCALE GENOMIC DNA]</scope>
    <source>
        <strain evidence="5">UCB</strain>
    </source>
</reference>
<evidence type="ECO:0000256" key="2">
    <source>
        <dbReference type="ARBA" id="ARBA00022837"/>
    </source>
</evidence>
<keyword evidence="1 4" id="KW-0732">Signal</keyword>
<dbReference type="Proteomes" id="UP000319142">
    <property type="component" value="Unassembled WGS sequence"/>
</dbReference>
<protein>
    <recommendedName>
        <fullName evidence="7">Thrombospondin</fullName>
    </recommendedName>
</protein>
<dbReference type="FunFam" id="4.10.1080.10:FF:000001">
    <property type="entry name" value="Thrombospondin 3"/>
    <property type="match status" value="1"/>
</dbReference>
<dbReference type="EMBL" id="VMRX01000036">
    <property type="protein sequence ID" value="TVT31894.1"/>
    <property type="molecule type" value="Genomic_DNA"/>
</dbReference>
<dbReference type="AlphaFoldDB" id="A0A558B5V8"/>
<keyword evidence="2" id="KW-0106">Calcium</keyword>
<dbReference type="PROSITE" id="PS51257">
    <property type="entry name" value="PROKAR_LIPOPROTEIN"/>
    <property type="match status" value="1"/>
</dbReference>
<accession>A0A558B5V8</accession>
<evidence type="ECO:0000256" key="4">
    <source>
        <dbReference type="SAM" id="SignalP"/>
    </source>
</evidence>
<dbReference type="PANTHER" id="PTHR10199">
    <property type="entry name" value="THROMBOSPONDIN"/>
    <property type="match status" value="1"/>
</dbReference>